<feature type="domain" description="Histidine kinase/HSP90-like ATPase" evidence="2">
    <location>
        <begin position="11"/>
        <end position="134"/>
    </location>
</feature>
<dbReference type="AlphaFoldDB" id="A0A1J7CA56"/>
<keyword evidence="1" id="KW-0808">Transferase</keyword>
<dbReference type="Pfam" id="PF13581">
    <property type="entry name" value="HATPase_c_2"/>
    <property type="match status" value="1"/>
</dbReference>
<dbReference type="STRING" id="1428644.BIV57_15775"/>
<accession>A0A1J7CA56</accession>
<evidence type="ECO:0000259" key="2">
    <source>
        <dbReference type="Pfam" id="PF13581"/>
    </source>
</evidence>
<name>A0A1J7CA56_9ACTN</name>
<organism evidence="3 4">
    <name type="scientific">Mangrovactinospora gilvigrisea</name>
    <dbReference type="NCBI Taxonomy" id="1428644"/>
    <lineage>
        <taxon>Bacteria</taxon>
        <taxon>Bacillati</taxon>
        <taxon>Actinomycetota</taxon>
        <taxon>Actinomycetes</taxon>
        <taxon>Kitasatosporales</taxon>
        <taxon>Streptomycetaceae</taxon>
        <taxon>Mangrovactinospora</taxon>
    </lineage>
</organism>
<evidence type="ECO:0000256" key="1">
    <source>
        <dbReference type="ARBA" id="ARBA00022527"/>
    </source>
</evidence>
<reference evidence="3 4" key="1">
    <citation type="submission" date="2016-10" db="EMBL/GenBank/DDBJ databases">
        <title>Genome sequence of Streptomyces gilvigriseus MUSC 26.</title>
        <authorList>
            <person name="Lee L.-H."/>
            <person name="Ser H.-L."/>
        </authorList>
    </citation>
    <scope>NUCLEOTIDE SEQUENCE [LARGE SCALE GENOMIC DNA]</scope>
    <source>
        <strain evidence="3 4">MUSC 26</strain>
    </source>
</reference>
<dbReference type="Gene3D" id="3.30.565.10">
    <property type="entry name" value="Histidine kinase-like ATPase, C-terminal domain"/>
    <property type="match status" value="1"/>
</dbReference>
<evidence type="ECO:0000313" key="3">
    <source>
        <dbReference type="EMBL" id="OIV36530.1"/>
    </source>
</evidence>
<dbReference type="InterPro" id="IPR036890">
    <property type="entry name" value="HATPase_C_sf"/>
</dbReference>
<dbReference type="InterPro" id="IPR003594">
    <property type="entry name" value="HATPase_dom"/>
</dbReference>
<sequence length="157" mass="16564">MQMLQVQLQVQPDPAEVGRARSWTRLRLAGCGIALDDPLAETLILLVSELVTNAVVHARCPAVLRLSFPVAPHAPQEVPGAPVRIEVRDGSAVQPEPQPEPASTEATCGRGLDLVDVLADRWGWQPDGAGKRVWCELDRRAAAAGGSTTAPAPALAG</sequence>
<keyword evidence="1" id="KW-0723">Serine/threonine-protein kinase</keyword>
<protein>
    <recommendedName>
        <fullName evidence="2">Histidine kinase/HSP90-like ATPase domain-containing protein</fullName>
    </recommendedName>
</protein>
<dbReference type="RefSeq" id="WP_071657512.1">
    <property type="nucleotide sequence ID" value="NZ_MLCF01000087.1"/>
</dbReference>
<dbReference type="InterPro" id="IPR050267">
    <property type="entry name" value="Anti-sigma-factor_SerPK"/>
</dbReference>
<evidence type="ECO:0000313" key="4">
    <source>
        <dbReference type="Proteomes" id="UP000243342"/>
    </source>
</evidence>
<dbReference type="PANTHER" id="PTHR35526:SF3">
    <property type="entry name" value="ANTI-SIGMA-F FACTOR RSBW"/>
    <property type="match status" value="1"/>
</dbReference>
<dbReference type="CDD" id="cd16936">
    <property type="entry name" value="HATPase_RsbW-like"/>
    <property type="match status" value="1"/>
</dbReference>
<keyword evidence="1" id="KW-0418">Kinase</keyword>
<comment type="caution">
    <text evidence="3">The sequence shown here is derived from an EMBL/GenBank/DDBJ whole genome shotgun (WGS) entry which is preliminary data.</text>
</comment>
<dbReference type="EMBL" id="MLCF01000087">
    <property type="protein sequence ID" value="OIV36530.1"/>
    <property type="molecule type" value="Genomic_DNA"/>
</dbReference>
<proteinExistence type="predicted"/>
<dbReference type="OrthoDB" id="4828148at2"/>
<keyword evidence="4" id="KW-1185">Reference proteome</keyword>
<gene>
    <name evidence="3" type="ORF">BIV57_15775</name>
</gene>
<dbReference type="GO" id="GO:0004674">
    <property type="term" value="F:protein serine/threonine kinase activity"/>
    <property type="evidence" value="ECO:0007669"/>
    <property type="project" value="UniProtKB-KW"/>
</dbReference>
<dbReference type="PANTHER" id="PTHR35526">
    <property type="entry name" value="ANTI-SIGMA-F FACTOR RSBW-RELATED"/>
    <property type="match status" value="1"/>
</dbReference>
<dbReference type="Proteomes" id="UP000243342">
    <property type="component" value="Unassembled WGS sequence"/>
</dbReference>